<keyword evidence="2" id="KW-1185">Reference proteome</keyword>
<proteinExistence type="predicted"/>
<dbReference type="EMBL" id="CAJVQC010001907">
    <property type="protein sequence ID" value="CAG8502571.1"/>
    <property type="molecule type" value="Genomic_DNA"/>
</dbReference>
<comment type="caution">
    <text evidence="1">The sequence shown here is derived from an EMBL/GenBank/DDBJ whole genome shotgun (WGS) entry which is preliminary data.</text>
</comment>
<reference evidence="1" key="1">
    <citation type="submission" date="2021-06" db="EMBL/GenBank/DDBJ databases">
        <authorList>
            <person name="Kallberg Y."/>
            <person name="Tangrot J."/>
            <person name="Rosling A."/>
        </authorList>
    </citation>
    <scope>NUCLEOTIDE SEQUENCE</scope>
    <source>
        <strain evidence="1">MA461A</strain>
    </source>
</reference>
<organism evidence="1 2">
    <name type="scientific">Racocetra persica</name>
    <dbReference type="NCBI Taxonomy" id="160502"/>
    <lineage>
        <taxon>Eukaryota</taxon>
        <taxon>Fungi</taxon>
        <taxon>Fungi incertae sedis</taxon>
        <taxon>Mucoromycota</taxon>
        <taxon>Glomeromycotina</taxon>
        <taxon>Glomeromycetes</taxon>
        <taxon>Diversisporales</taxon>
        <taxon>Gigasporaceae</taxon>
        <taxon>Racocetra</taxon>
    </lineage>
</organism>
<gene>
    <name evidence="1" type="ORF">RPERSI_LOCUS1890</name>
</gene>
<protein>
    <submittedName>
        <fullName evidence="1">1594_t:CDS:1</fullName>
    </submittedName>
</protein>
<dbReference type="Proteomes" id="UP000789920">
    <property type="component" value="Unassembled WGS sequence"/>
</dbReference>
<feature type="non-terminal residue" evidence="1">
    <location>
        <position position="1"/>
    </location>
</feature>
<evidence type="ECO:0000313" key="1">
    <source>
        <dbReference type="EMBL" id="CAG8502571.1"/>
    </source>
</evidence>
<evidence type="ECO:0000313" key="2">
    <source>
        <dbReference type="Proteomes" id="UP000789920"/>
    </source>
</evidence>
<accession>A0ACA9L2N2</accession>
<sequence length="309" mass="36634">LFEKEVELIKKEEEDERLTKKEEKLKKEKIEEVSRISEYIEKISNNSKLRSNAEKYTQIKKTKKALFLEEEKIVQNIKELKNTAPKNTEIIKIPGAENTMQALWENCRKGQFFENLSQELKEEHFCYIKTDKGEKLPEDKTKLAEVIRIYRKIQSQCWGAFVDCYFDKESVFPKDRLEENPLLQEDSGKLGESRGRASEEEIKLLYNSYNSHLIIQGFTMESIYADFEIKSFDACHCLFKFDKKKNRELLVFTEEITTKQKQRTKLIQEIQKNINERKENINNYKENFQSLIPDAPEPKAPETTWTTLF</sequence>
<name>A0ACA9L2N2_9GLOM</name>